<gene>
    <name evidence="2" type="ORF">Sangu_1116300</name>
</gene>
<evidence type="ECO:0000256" key="1">
    <source>
        <dbReference type="SAM" id="MobiDB-lite"/>
    </source>
</evidence>
<proteinExistence type="predicted"/>
<feature type="region of interest" description="Disordered" evidence="1">
    <location>
        <begin position="83"/>
        <end position="104"/>
    </location>
</feature>
<dbReference type="InterPro" id="IPR044522">
    <property type="entry name" value="TSO1-like"/>
</dbReference>
<accession>A0AAW2NYB5</accession>
<name>A0AAW2NYB5_9LAMI</name>
<reference evidence="2" key="1">
    <citation type="submission" date="2020-06" db="EMBL/GenBank/DDBJ databases">
        <authorList>
            <person name="Li T."/>
            <person name="Hu X."/>
            <person name="Zhang T."/>
            <person name="Song X."/>
            <person name="Zhang H."/>
            <person name="Dai N."/>
            <person name="Sheng W."/>
            <person name="Hou X."/>
            <person name="Wei L."/>
        </authorList>
    </citation>
    <scope>NUCLEOTIDE SEQUENCE</scope>
    <source>
        <strain evidence="2">G01</strain>
        <tissue evidence="2">Leaf</tissue>
    </source>
</reference>
<protein>
    <submittedName>
        <fullName evidence="2">Protein tesmin/TSO1-like CXC 3</fullName>
    </submittedName>
</protein>
<dbReference type="GO" id="GO:0003700">
    <property type="term" value="F:DNA-binding transcription factor activity"/>
    <property type="evidence" value="ECO:0007669"/>
    <property type="project" value="InterPro"/>
</dbReference>
<evidence type="ECO:0000313" key="2">
    <source>
        <dbReference type="EMBL" id="KAL0348885.1"/>
    </source>
</evidence>
<feature type="compositionally biased region" description="Basic and acidic residues" evidence="1">
    <location>
        <begin position="8"/>
        <end position="27"/>
    </location>
</feature>
<feature type="region of interest" description="Disordered" evidence="1">
    <location>
        <begin position="1"/>
        <end position="30"/>
    </location>
</feature>
<reference evidence="2" key="2">
    <citation type="journal article" date="2024" name="Plant">
        <title>Genomic evolution and insights into agronomic trait innovations of Sesamum species.</title>
        <authorList>
            <person name="Miao H."/>
            <person name="Wang L."/>
            <person name="Qu L."/>
            <person name="Liu H."/>
            <person name="Sun Y."/>
            <person name="Le M."/>
            <person name="Wang Q."/>
            <person name="Wei S."/>
            <person name="Zheng Y."/>
            <person name="Lin W."/>
            <person name="Duan Y."/>
            <person name="Cao H."/>
            <person name="Xiong S."/>
            <person name="Wang X."/>
            <person name="Wei L."/>
            <person name="Li C."/>
            <person name="Ma Q."/>
            <person name="Ju M."/>
            <person name="Zhao R."/>
            <person name="Li G."/>
            <person name="Mu C."/>
            <person name="Tian Q."/>
            <person name="Mei H."/>
            <person name="Zhang T."/>
            <person name="Gao T."/>
            <person name="Zhang H."/>
        </authorList>
    </citation>
    <scope>NUCLEOTIDE SEQUENCE</scope>
    <source>
        <strain evidence="2">G01</strain>
    </source>
</reference>
<sequence>MGEGVEISAKESNQEEREVMDTPERSKNNQIATSISKFESFPIKPVKSIHITQTINPLSFATLPSVFTSPHVSSLRESRFLRRHQLSDPSKPEFSSDDRSTIDTNKVNIESSKHLDEQRENLNQRVSDGEVAGGPSYDCSKLVVESAEDPSYDFNSPNSSLRHSCGLKAKHMADYACNTSALVPFVQEASQRGSYGSEVNMRG</sequence>
<dbReference type="PANTHER" id="PTHR46159:SF12">
    <property type="entry name" value="PROTEIN TESMIN_TSO1-LIKE CXC 3-RELATED"/>
    <property type="match status" value="1"/>
</dbReference>
<feature type="compositionally biased region" description="Basic and acidic residues" evidence="1">
    <location>
        <begin position="90"/>
        <end position="101"/>
    </location>
</feature>
<dbReference type="PANTHER" id="PTHR46159">
    <property type="entry name" value="PROTEIN TESMIN/TSO1-LIKE CXC 2"/>
    <property type="match status" value="1"/>
</dbReference>
<dbReference type="EMBL" id="JACGWK010000006">
    <property type="protein sequence ID" value="KAL0348885.1"/>
    <property type="molecule type" value="Genomic_DNA"/>
</dbReference>
<dbReference type="AlphaFoldDB" id="A0AAW2NYB5"/>
<organism evidence="2">
    <name type="scientific">Sesamum angustifolium</name>
    <dbReference type="NCBI Taxonomy" id="2727405"/>
    <lineage>
        <taxon>Eukaryota</taxon>
        <taxon>Viridiplantae</taxon>
        <taxon>Streptophyta</taxon>
        <taxon>Embryophyta</taxon>
        <taxon>Tracheophyta</taxon>
        <taxon>Spermatophyta</taxon>
        <taxon>Magnoliopsida</taxon>
        <taxon>eudicotyledons</taxon>
        <taxon>Gunneridae</taxon>
        <taxon>Pentapetalae</taxon>
        <taxon>asterids</taxon>
        <taxon>lamiids</taxon>
        <taxon>Lamiales</taxon>
        <taxon>Pedaliaceae</taxon>
        <taxon>Sesamum</taxon>
    </lineage>
</organism>
<comment type="caution">
    <text evidence="2">The sequence shown here is derived from an EMBL/GenBank/DDBJ whole genome shotgun (WGS) entry which is preliminary data.</text>
</comment>